<organism evidence="1 2">
    <name type="scientific">Caerostris darwini</name>
    <dbReference type="NCBI Taxonomy" id="1538125"/>
    <lineage>
        <taxon>Eukaryota</taxon>
        <taxon>Metazoa</taxon>
        <taxon>Ecdysozoa</taxon>
        <taxon>Arthropoda</taxon>
        <taxon>Chelicerata</taxon>
        <taxon>Arachnida</taxon>
        <taxon>Araneae</taxon>
        <taxon>Araneomorphae</taxon>
        <taxon>Entelegynae</taxon>
        <taxon>Araneoidea</taxon>
        <taxon>Araneidae</taxon>
        <taxon>Caerostris</taxon>
    </lineage>
</organism>
<keyword evidence="2" id="KW-1185">Reference proteome</keyword>
<gene>
    <name evidence="1" type="ORF">CDAR_522831</name>
</gene>
<evidence type="ECO:0000313" key="2">
    <source>
        <dbReference type="Proteomes" id="UP001054837"/>
    </source>
</evidence>
<comment type="caution">
    <text evidence="1">The sequence shown here is derived from an EMBL/GenBank/DDBJ whole genome shotgun (WGS) entry which is preliminary data.</text>
</comment>
<accession>A0AAV4VB09</accession>
<dbReference type="Proteomes" id="UP001054837">
    <property type="component" value="Unassembled WGS sequence"/>
</dbReference>
<name>A0AAV4VB09_9ARAC</name>
<evidence type="ECO:0000313" key="1">
    <source>
        <dbReference type="EMBL" id="GIY67450.1"/>
    </source>
</evidence>
<reference evidence="1 2" key="1">
    <citation type="submission" date="2021-06" db="EMBL/GenBank/DDBJ databases">
        <title>Caerostris darwini draft genome.</title>
        <authorList>
            <person name="Kono N."/>
            <person name="Arakawa K."/>
        </authorList>
    </citation>
    <scope>NUCLEOTIDE SEQUENCE [LARGE SCALE GENOMIC DNA]</scope>
</reference>
<protein>
    <submittedName>
        <fullName evidence="1">Uncharacterized protein</fullName>
    </submittedName>
</protein>
<dbReference type="AlphaFoldDB" id="A0AAV4VB09"/>
<dbReference type="EMBL" id="BPLQ01012739">
    <property type="protein sequence ID" value="GIY67450.1"/>
    <property type="molecule type" value="Genomic_DNA"/>
</dbReference>
<sequence length="252" mass="28732">SDVEPKDSYIPSLEEATQDKCKRFYQRYGGLFVWCSGFYQNNEQDDIKFSCVSLSLSSYSSDVEPKDSYIPSLEEATQDKCKRFTNDMENPKIHIFRLWKKLLKINANALPTIWRFVCLVLWVLSNNEQDDIKFSCVSLSLSSYSSDVEPKDSYIPSLEEATQDKCKRFTNDMEVCLFGALGSIKTMSKMICKKISCVSLSLSSYSSDVEPKDSYIPSLEEATQDKCKRFTNDMEVCLFGALGSIKTMSKMI</sequence>
<feature type="non-terminal residue" evidence="1">
    <location>
        <position position="1"/>
    </location>
</feature>
<proteinExistence type="predicted"/>